<gene>
    <name evidence="1" type="ORF">K3G42_019971</name>
</gene>
<dbReference type="EMBL" id="CM037620">
    <property type="protein sequence ID" value="KAH7995013.1"/>
    <property type="molecule type" value="Genomic_DNA"/>
</dbReference>
<proteinExistence type="predicted"/>
<reference evidence="1" key="1">
    <citation type="submission" date="2021-08" db="EMBL/GenBank/DDBJ databases">
        <title>The first chromosome-level gecko genome reveals the dynamic sex chromosomes of Neotropical dwarf geckos (Sphaerodactylidae: Sphaerodactylus).</title>
        <authorList>
            <person name="Pinto B.J."/>
            <person name="Keating S.E."/>
            <person name="Gamble T."/>
        </authorList>
    </citation>
    <scope>NUCLEOTIDE SEQUENCE</scope>
    <source>
        <strain evidence="1">TG3544</strain>
    </source>
</reference>
<dbReference type="Proteomes" id="UP000827872">
    <property type="component" value="Linkage Group LG07"/>
</dbReference>
<protein>
    <submittedName>
        <fullName evidence="1">Uncharacterized protein</fullName>
    </submittedName>
</protein>
<name>A0ACB8ER25_9SAUR</name>
<organism evidence="1 2">
    <name type="scientific">Sphaerodactylus townsendi</name>
    <dbReference type="NCBI Taxonomy" id="933632"/>
    <lineage>
        <taxon>Eukaryota</taxon>
        <taxon>Metazoa</taxon>
        <taxon>Chordata</taxon>
        <taxon>Craniata</taxon>
        <taxon>Vertebrata</taxon>
        <taxon>Euteleostomi</taxon>
        <taxon>Lepidosauria</taxon>
        <taxon>Squamata</taxon>
        <taxon>Bifurcata</taxon>
        <taxon>Gekkota</taxon>
        <taxon>Sphaerodactylidae</taxon>
        <taxon>Sphaerodactylus</taxon>
    </lineage>
</organism>
<sequence>MLGRFFLEHGLKHCQSQSFWIPKLTPRSTSSMAGLKGTLTTSDSVSDTNDGAPLPNQTGAGAQPPLFMEMVTPVWEHGLGTLTGAYGWKRLVHSPDSKIPGWRVAHGDGAANANSPPCDQWELWQFDRGLLQETTR</sequence>
<accession>A0ACB8ER25</accession>
<keyword evidence="2" id="KW-1185">Reference proteome</keyword>
<evidence type="ECO:0000313" key="2">
    <source>
        <dbReference type="Proteomes" id="UP000827872"/>
    </source>
</evidence>
<comment type="caution">
    <text evidence="1">The sequence shown here is derived from an EMBL/GenBank/DDBJ whole genome shotgun (WGS) entry which is preliminary data.</text>
</comment>
<evidence type="ECO:0000313" key="1">
    <source>
        <dbReference type="EMBL" id="KAH7995013.1"/>
    </source>
</evidence>